<proteinExistence type="predicted"/>
<dbReference type="EMBL" id="JABEXW010000915">
    <property type="protein sequence ID" value="KAF4951513.1"/>
    <property type="molecule type" value="Genomic_DNA"/>
</dbReference>
<accession>A0A8H4WUR0</accession>
<protein>
    <submittedName>
        <fullName evidence="2">Uncharacterized protein</fullName>
    </submittedName>
</protein>
<sequence length="164" mass="16463">MMANAMGVVALDTIAGYTKDIPSCAFSSFKKVMETEKCEVDDVDASSFECLCRHLSAIAVAVSKSVDSQCSADFAEAIGHVCGLWQIYGSTASELPQATSILDKDLSGDSSDKASSTATGTKPGSGAAMTASSTSSDNGAAMPTGKVGFVGVVGGVAALAGVLM</sequence>
<name>A0A8H4WUR0_9HYPO</name>
<dbReference type="AlphaFoldDB" id="A0A8H4WUR0"/>
<evidence type="ECO:0000313" key="2">
    <source>
        <dbReference type="EMBL" id="KAF4951513.1"/>
    </source>
</evidence>
<keyword evidence="3" id="KW-1185">Reference proteome</keyword>
<gene>
    <name evidence="2" type="ORF">FSARC_12907</name>
</gene>
<dbReference type="OrthoDB" id="4869264at2759"/>
<feature type="compositionally biased region" description="Low complexity" evidence="1">
    <location>
        <begin position="113"/>
        <end position="136"/>
    </location>
</feature>
<feature type="region of interest" description="Disordered" evidence="1">
    <location>
        <begin position="105"/>
        <end position="138"/>
    </location>
</feature>
<evidence type="ECO:0000256" key="1">
    <source>
        <dbReference type="SAM" id="MobiDB-lite"/>
    </source>
</evidence>
<evidence type="ECO:0000313" key="3">
    <source>
        <dbReference type="Proteomes" id="UP000622797"/>
    </source>
</evidence>
<dbReference type="Proteomes" id="UP000622797">
    <property type="component" value="Unassembled WGS sequence"/>
</dbReference>
<organism evidence="2 3">
    <name type="scientific">Fusarium sarcochroum</name>
    <dbReference type="NCBI Taxonomy" id="1208366"/>
    <lineage>
        <taxon>Eukaryota</taxon>
        <taxon>Fungi</taxon>
        <taxon>Dikarya</taxon>
        <taxon>Ascomycota</taxon>
        <taxon>Pezizomycotina</taxon>
        <taxon>Sordariomycetes</taxon>
        <taxon>Hypocreomycetidae</taxon>
        <taxon>Hypocreales</taxon>
        <taxon>Nectriaceae</taxon>
        <taxon>Fusarium</taxon>
        <taxon>Fusarium lateritium species complex</taxon>
    </lineage>
</organism>
<reference evidence="2" key="2">
    <citation type="submission" date="2020-05" db="EMBL/GenBank/DDBJ databases">
        <authorList>
            <person name="Kim H.-S."/>
            <person name="Proctor R.H."/>
            <person name="Brown D.W."/>
        </authorList>
    </citation>
    <scope>NUCLEOTIDE SEQUENCE</scope>
    <source>
        <strain evidence="2">NRRL 20472</strain>
    </source>
</reference>
<reference evidence="2" key="1">
    <citation type="journal article" date="2020" name="BMC Genomics">
        <title>Correction to: Identification and distribution of gene clusters required for synthesis of sphingolipid metabolism inhibitors in diverse species of the filamentous fungus Fusarium.</title>
        <authorList>
            <person name="Kim H.S."/>
            <person name="Lohmar J.M."/>
            <person name="Busman M."/>
            <person name="Brown D.W."/>
            <person name="Naumann T.A."/>
            <person name="Divon H.H."/>
            <person name="Lysoe E."/>
            <person name="Uhlig S."/>
            <person name="Proctor R.H."/>
        </authorList>
    </citation>
    <scope>NUCLEOTIDE SEQUENCE</scope>
    <source>
        <strain evidence="2">NRRL 20472</strain>
    </source>
</reference>
<comment type="caution">
    <text evidence="2">The sequence shown here is derived from an EMBL/GenBank/DDBJ whole genome shotgun (WGS) entry which is preliminary data.</text>
</comment>